<feature type="region of interest" description="Disordered" evidence="1">
    <location>
        <begin position="1"/>
        <end position="48"/>
    </location>
</feature>
<dbReference type="AlphaFoldDB" id="A0A9Q8SX23"/>
<sequence>MNLRPSSRSQEARPQAEACGVPHDSQDKPSAVTPSAENGGSDRARPDAAFPCRLGTWKLELETHKAISDVRSPRRSCAKRKCGRGNGAEKGLIERTTHRARRWPIA</sequence>
<feature type="region of interest" description="Disordered" evidence="1">
    <location>
        <begin position="70"/>
        <end position="106"/>
    </location>
</feature>
<dbReference type="GeneID" id="73344575"/>
<reference evidence="2" key="1">
    <citation type="journal article" date="2021" name="Mol. Plant Microbe Interact.">
        <title>Complete Genome Sequence of the Plant-Pathogenic Fungus Colletotrichum lupini.</title>
        <authorList>
            <person name="Baroncelli R."/>
            <person name="Pensec F."/>
            <person name="Da Lio D."/>
            <person name="Boufleur T."/>
            <person name="Vicente I."/>
            <person name="Sarrocco S."/>
            <person name="Picot A."/>
            <person name="Baraldi E."/>
            <person name="Sukno S."/>
            <person name="Thon M."/>
            <person name="Le Floch G."/>
        </authorList>
    </citation>
    <scope>NUCLEOTIDE SEQUENCE</scope>
    <source>
        <strain evidence="2">IMI 504893</strain>
    </source>
</reference>
<proteinExistence type="predicted"/>
<dbReference type="RefSeq" id="XP_049146710.1">
    <property type="nucleotide sequence ID" value="XM_049289565.1"/>
</dbReference>
<evidence type="ECO:0000313" key="2">
    <source>
        <dbReference type="EMBL" id="UQC85093.1"/>
    </source>
</evidence>
<organism evidence="2 3">
    <name type="scientific">Colletotrichum lupini</name>
    <dbReference type="NCBI Taxonomy" id="145971"/>
    <lineage>
        <taxon>Eukaryota</taxon>
        <taxon>Fungi</taxon>
        <taxon>Dikarya</taxon>
        <taxon>Ascomycota</taxon>
        <taxon>Pezizomycotina</taxon>
        <taxon>Sordariomycetes</taxon>
        <taxon>Hypocreomycetidae</taxon>
        <taxon>Glomerellales</taxon>
        <taxon>Glomerellaceae</taxon>
        <taxon>Colletotrichum</taxon>
        <taxon>Colletotrichum acutatum species complex</taxon>
    </lineage>
</organism>
<name>A0A9Q8SX23_9PEZI</name>
<keyword evidence="3" id="KW-1185">Reference proteome</keyword>
<accession>A0A9Q8SX23</accession>
<dbReference type="KEGG" id="clup:CLUP02_10589"/>
<dbReference type="Proteomes" id="UP000830671">
    <property type="component" value="Chromosome 5"/>
</dbReference>
<dbReference type="EMBL" id="CP019477">
    <property type="protein sequence ID" value="UQC85093.1"/>
    <property type="molecule type" value="Genomic_DNA"/>
</dbReference>
<evidence type="ECO:0000313" key="3">
    <source>
        <dbReference type="Proteomes" id="UP000830671"/>
    </source>
</evidence>
<gene>
    <name evidence="2" type="ORF">CLUP02_10589</name>
</gene>
<protein>
    <submittedName>
        <fullName evidence="2">Uncharacterized protein</fullName>
    </submittedName>
</protein>
<evidence type="ECO:0000256" key="1">
    <source>
        <dbReference type="SAM" id="MobiDB-lite"/>
    </source>
</evidence>
<feature type="compositionally biased region" description="Basic residues" evidence="1">
    <location>
        <begin position="73"/>
        <end position="83"/>
    </location>
</feature>